<evidence type="ECO:0000313" key="5">
    <source>
        <dbReference type="EMBL" id="MBK0397278.1"/>
    </source>
</evidence>
<dbReference type="Proteomes" id="UP000614058">
    <property type="component" value="Unassembled WGS sequence"/>
</dbReference>
<evidence type="ECO:0000313" key="3">
    <source>
        <dbReference type="EMBL" id="MBK0395523.1"/>
    </source>
</evidence>
<dbReference type="EMBL" id="JAEHNZ010000005">
    <property type="protein sequence ID" value="MBK0397244.1"/>
    <property type="molecule type" value="Genomic_DNA"/>
</dbReference>
<evidence type="ECO:0000256" key="2">
    <source>
        <dbReference type="SAM" id="Phobius"/>
    </source>
</evidence>
<keyword evidence="6" id="KW-1185">Reference proteome</keyword>
<evidence type="ECO:0000313" key="6">
    <source>
        <dbReference type="Proteomes" id="UP000614058"/>
    </source>
</evidence>
<keyword evidence="2" id="KW-1133">Transmembrane helix</keyword>
<comment type="caution">
    <text evidence="3">The sequence shown here is derived from an EMBL/GenBank/DDBJ whole genome shotgun (WGS) entry which is preliminary data.</text>
</comment>
<gene>
    <name evidence="3" type="ORF">JDW22_02690</name>
    <name evidence="4" type="ORF">JDW22_11825</name>
    <name evidence="5" type="ORF">JDW22_12015</name>
</gene>
<protein>
    <submittedName>
        <fullName evidence="3">Uncharacterized protein</fullName>
    </submittedName>
</protein>
<accession>A0ABS1BQL1</accession>
<feature type="coiled-coil region" evidence="1">
    <location>
        <begin position="16"/>
        <end position="43"/>
    </location>
</feature>
<evidence type="ECO:0000256" key="1">
    <source>
        <dbReference type="SAM" id="Coils"/>
    </source>
</evidence>
<name>A0ABS1BQL1_9NEIS</name>
<dbReference type="RefSeq" id="WP_200521590.1">
    <property type="nucleotide sequence ID" value="NZ_JAEHNZ010000001.1"/>
</dbReference>
<sequence length="133" mass="14925">MNMLPEQPDNQQELVREFLEYQKQELANKRAELDIRRDEIASNERIALATIAAQKEDFDKRGNVFASVSKSRLMLFGVVSLLIALVLICAMMTGNTEIALELIKIGGAVLLGYFAGLNRGKAQVLEKQRNTEE</sequence>
<keyword evidence="2" id="KW-0472">Membrane</keyword>
<dbReference type="EMBL" id="JAEHNZ010000001">
    <property type="protein sequence ID" value="MBK0395523.1"/>
    <property type="molecule type" value="Genomic_DNA"/>
</dbReference>
<reference evidence="3 6" key="2">
    <citation type="journal article" date="2021" name="Pathogens">
        <title>Isolation and Characterization of Kingella bonacorsii sp. nov., A Novel Kingella Species Detected in a Stable Periodontitis Subject.</title>
        <authorList>
            <person name="Antezack A."/>
            <person name="Boxberger M."/>
            <person name="Rolland C."/>
            <person name="Monnet-Corti V."/>
            <person name="La Scola B."/>
        </authorList>
    </citation>
    <scope>NUCLEOTIDE SEQUENCE [LARGE SCALE GENOMIC DNA]</scope>
    <source>
        <strain evidence="3 6">Marseille-Q4569</strain>
    </source>
</reference>
<dbReference type="EMBL" id="JAEHNZ010000005">
    <property type="protein sequence ID" value="MBK0397278.1"/>
    <property type="molecule type" value="Genomic_DNA"/>
</dbReference>
<reference evidence="3" key="1">
    <citation type="submission" date="2020-12" db="EMBL/GenBank/DDBJ databases">
        <authorList>
            <person name="Antezack A."/>
            <person name="Boxberger M."/>
            <person name="Rolland C."/>
            <person name="Monnet-Corti V."/>
            <person name="La Scola B."/>
        </authorList>
    </citation>
    <scope>NUCLEOTIDE SEQUENCE</scope>
    <source>
        <strain evidence="3">Marseille-Q4569</strain>
    </source>
</reference>
<proteinExistence type="predicted"/>
<keyword evidence="2" id="KW-0812">Transmembrane</keyword>
<evidence type="ECO:0000313" key="4">
    <source>
        <dbReference type="EMBL" id="MBK0397244.1"/>
    </source>
</evidence>
<organism evidence="3 6">
    <name type="scientific">Kingella bonacorsii</name>
    <dbReference type="NCBI Taxonomy" id="2796361"/>
    <lineage>
        <taxon>Bacteria</taxon>
        <taxon>Pseudomonadati</taxon>
        <taxon>Pseudomonadota</taxon>
        <taxon>Betaproteobacteria</taxon>
        <taxon>Neisseriales</taxon>
        <taxon>Neisseriaceae</taxon>
        <taxon>Kingella</taxon>
    </lineage>
</organism>
<feature type="transmembrane region" description="Helical" evidence="2">
    <location>
        <begin position="99"/>
        <end position="117"/>
    </location>
</feature>
<keyword evidence="1" id="KW-0175">Coiled coil</keyword>
<feature type="transmembrane region" description="Helical" evidence="2">
    <location>
        <begin position="73"/>
        <end position="93"/>
    </location>
</feature>